<name>A0AC35UIE9_9BILA</name>
<protein>
    <submittedName>
        <fullName evidence="2">Coatomer subunit epsilon</fullName>
    </submittedName>
</protein>
<evidence type="ECO:0000313" key="2">
    <source>
        <dbReference type="WBParaSite" id="RSKR_0001171900.1"/>
    </source>
</evidence>
<reference evidence="2" key="1">
    <citation type="submission" date="2016-11" db="UniProtKB">
        <authorList>
            <consortium name="WormBaseParasite"/>
        </authorList>
    </citation>
    <scope>IDENTIFICATION</scope>
    <source>
        <strain evidence="2">KR3021</strain>
    </source>
</reference>
<sequence>MANNTFFEIHNAYFLGNYQQCIQAAENLKCKDDEEKAERDSFMYRSFIAQGKHALVLSEIPQTTTNLTLKCLRRLAEYYNKPSEHATLMAKLDSEIKSADVSNENYCFLTSLIYINENDYENALRLLNNCSSMEGYATTIFVLLKIDRVDLAMKQLKILQEIDEDVTITQLALAWVNAAVGKEKLKDAFYIYQELMDKYGETVQLLVSQASCLIQQERYEEASTILVNAQQKDSDNAEVIINLLMLDSKLSGKANEKRGRLISQMKQFHAGHPWTIAYTAKETLFDRLCSESNA</sequence>
<dbReference type="Proteomes" id="UP000095286">
    <property type="component" value="Unplaced"/>
</dbReference>
<evidence type="ECO:0000313" key="1">
    <source>
        <dbReference type="Proteomes" id="UP000095286"/>
    </source>
</evidence>
<accession>A0AC35UIE9</accession>
<proteinExistence type="predicted"/>
<organism evidence="1 2">
    <name type="scientific">Rhabditophanes sp. KR3021</name>
    <dbReference type="NCBI Taxonomy" id="114890"/>
    <lineage>
        <taxon>Eukaryota</taxon>
        <taxon>Metazoa</taxon>
        <taxon>Ecdysozoa</taxon>
        <taxon>Nematoda</taxon>
        <taxon>Chromadorea</taxon>
        <taxon>Rhabditida</taxon>
        <taxon>Tylenchina</taxon>
        <taxon>Panagrolaimomorpha</taxon>
        <taxon>Strongyloidoidea</taxon>
        <taxon>Alloionematidae</taxon>
        <taxon>Rhabditophanes</taxon>
    </lineage>
</organism>
<dbReference type="WBParaSite" id="RSKR_0001171900.1">
    <property type="protein sequence ID" value="RSKR_0001171900.1"/>
    <property type="gene ID" value="RSKR_0001171900"/>
</dbReference>